<dbReference type="EMBL" id="CAUYUJ010019655">
    <property type="protein sequence ID" value="CAK0892720.1"/>
    <property type="molecule type" value="Genomic_DNA"/>
</dbReference>
<organism evidence="2 3">
    <name type="scientific">Prorocentrum cordatum</name>
    <dbReference type="NCBI Taxonomy" id="2364126"/>
    <lineage>
        <taxon>Eukaryota</taxon>
        <taxon>Sar</taxon>
        <taxon>Alveolata</taxon>
        <taxon>Dinophyceae</taxon>
        <taxon>Prorocentrales</taxon>
        <taxon>Prorocentraceae</taxon>
        <taxon>Prorocentrum</taxon>
    </lineage>
</organism>
<accession>A0ABN9X0N6</accession>
<protein>
    <recommendedName>
        <fullName evidence="4">Ubiquitinyl hydrolase 1</fullName>
    </recommendedName>
</protein>
<comment type="caution">
    <text evidence="2">The sequence shown here is derived from an EMBL/GenBank/DDBJ whole genome shotgun (WGS) entry which is preliminary data.</text>
</comment>
<dbReference type="Proteomes" id="UP001189429">
    <property type="component" value="Unassembled WGS sequence"/>
</dbReference>
<evidence type="ECO:0000256" key="1">
    <source>
        <dbReference type="SAM" id="MobiDB-lite"/>
    </source>
</evidence>
<feature type="non-terminal residue" evidence="2">
    <location>
        <position position="1"/>
    </location>
</feature>
<evidence type="ECO:0000313" key="3">
    <source>
        <dbReference type="Proteomes" id="UP001189429"/>
    </source>
</evidence>
<proteinExistence type="predicted"/>
<reference evidence="2" key="1">
    <citation type="submission" date="2023-10" db="EMBL/GenBank/DDBJ databases">
        <authorList>
            <person name="Chen Y."/>
            <person name="Shah S."/>
            <person name="Dougan E. K."/>
            <person name="Thang M."/>
            <person name="Chan C."/>
        </authorList>
    </citation>
    <scope>NUCLEOTIDE SEQUENCE [LARGE SCALE GENOMIC DNA]</scope>
</reference>
<name>A0ABN9X0N6_9DINO</name>
<keyword evidence="3" id="KW-1185">Reference proteome</keyword>
<sequence>SSFPPSARSSPSPLPAAFAAAVACSAAASLLGAGGGGGRPVGRCAELPQQAAGARPPLSAREARRVVELLCGLLFDPELEDIRLYDLSDAEESDVERSGGDATYGEMSFEMVVLHHGDIADDGGPQRNGTVVLFPNRLFEDSRKKHRREHQPFGSALGHPFWPGGAPGEFSADIQEGRR</sequence>
<evidence type="ECO:0008006" key="4">
    <source>
        <dbReference type="Google" id="ProtNLM"/>
    </source>
</evidence>
<gene>
    <name evidence="2" type="ORF">PCOR1329_LOCUS72302</name>
</gene>
<evidence type="ECO:0000313" key="2">
    <source>
        <dbReference type="EMBL" id="CAK0892720.1"/>
    </source>
</evidence>
<feature type="region of interest" description="Disordered" evidence="1">
    <location>
        <begin position="144"/>
        <end position="179"/>
    </location>
</feature>